<dbReference type="InterPro" id="IPR023430">
    <property type="entry name" value="Pept_HybD-like_dom_sf"/>
</dbReference>
<keyword evidence="2" id="KW-1185">Reference proteome</keyword>
<dbReference type="SUPFAM" id="SSF53163">
    <property type="entry name" value="HybD-like"/>
    <property type="match status" value="1"/>
</dbReference>
<dbReference type="Proteomes" id="UP001501231">
    <property type="component" value="Unassembled WGS sequence"/>
</dbReference>
<protein>
    <submittedName>
        <fullName evidence="1">Uncharacterized protein</fullName>
    </submittedName>
</protein>
<comment type="caution">
    <text evidence="1">The sequence shown here is derived from an EMBL/GenBank/DDBJ whole genome shotgun (WGS) entry which is preliminary data.</text>
</comment>
<sequence>MLALIARLGAEPAWIRIVGCEGARFAAGTGLSGPVAAAVDGAVRLVQELVSAVGAVRDDAAAERARTGRRT</sequence>
<reference evidence="2" key="1">
    <citation type="journal article" date="2019" name="Int. J. Syst. Evol. Microbiol.">
        <title>The Global Catalogue of Microorganisms (GCM) 10K type strain sequencing project: providing services to taxonomists for standard genome sequencing and annotation.</title>
        <authorList>
            <consortium name="The Broad Institute Genomics Platform"/>
            <consortium name="The Broad Institute Genome Sequencing Center for Infectious Disease"/>
            <person name="Wu L."/>
            <person name="Ma J."/>
        </authorList>
    </citation>
    <scope>NUCLEOTIDE SEQUENCE [LARGE SCALE GENOMIC DNA]</scope>
    <source>
        <strain evidence="2">JCM 3325</strain>
    </source>
</reference>
<dbReference type="Gene3D" id="3.40.50.1450">
    <property type="entry name" value="HybD-like"/>
    <property type="match status" value="1"/>
</dbReference>
<dbReference type="RefSeq" id="WP_344598764.1">
    <property type="nucleotide sequence ID" value="NZ_BAAARW010000050.1"/>
</dbReference>
<accession>A0ABP5XSF5</accession>
<dbReference type="EMBL" id="BAAARW010000050">
    <property type="protein sequence ID" value="GAA2459947.1"/>
    <property type="molecule type" value="Genomic_DNA"/>
</dbReference>
<organism evidence="1 2">
    <name type="scientific">Actinomadura vinacea</name>
    <dbReference type="NCBI Taxonomy" id="115336"/>
    <lineage>
        <taxon>Bacteria</taxon>
        <taxon>Bacillati</taxon>
        <taxon>Actinomycetota</taxon>
        <taxon>Actinomycetes</taxon>
        <taxon>Streptosporangiales</taxon>
        <taxon>Thermomonosporaceae</taxon>
        <taxon>Actinomadura</taxon>
    </lineage>
</organism>
<evidence type="ECO:0000313" key="1">
    <source>
        <dbReference type="EMBL" id="GAA2459947.1"/>
    </source>
</evidence>
<evidence type="ECO:0000313" key="2">
    <source>
        <dbReference type="Proteomes" id="UP001501231"/>
    </source>
</evidence>
<name>A0ABP5XSF5_9ACTN</name>
<proteinExistence type="predicted"/>
<gene>
    <name evidence="1" type="ORF">GCM10010191_95420</name>
</gene>